<dbReference type="Gene3D" id="3.30.420.10">
    <property type="entry name" value="Ribonuclease H-like superfamily/Ribonuclease H"/>
    <property type="match status" value="1"/>
</dbReference>
<protein>
    <recommendedName>
        <fullName evidence="4">Transposase</fullName>
    </recommendedName>
</protein>
<name>A0ABD2PAC0_9CUCU</name>
<dbReference type="Proteomes" id="UP001516400">
    <property type="component" value="Unassembled WGS sequence"/>
</dbReference>
<evidence type="ECO:0000313" key="3">
    <source>
        <dbReference type="Proteomes" id="UP001516400"/>
    </source>
</evidence>
<accession>A0ABD2PAC0</accession>
<feature type="region of interest" description="Disordered" evidence="1">
    <location>
        <begin position="1"/>
        <end position="22"/>
    </location>
</feature>
<evidence type="ECO:0000313" key="2">
    <source>
        <dbReference type="EMBL" id="KAL3287784.1"/>
    </source>
</evidence>
<proteinExistence type="predicted"/>
<dbReference type="InterPro" id="IPR036397">
    <property type="entry name" value="RNaseH_sf"/>
</dbReference>
<keyword evidence="3" id="KW-1185">Reference proteome</keyword>
<dbReference type="PANTHER" id="PTHR33939">
    <property type="entry name" value="PROTEIN CBG22215"/>
    <property type="match status" value="1"/>
</dbReference>
<sequence>MVKTKSGDPLRSPRKKRNREKPVVHIDDFDQTAIRNTIYDKLQNKEHITLSALKEKLLEKDIFNGCKTSLWKIVQNIGFKYSKDNRRRVLMELPHIALKRIHFLQSYIRIKNEGLREFAYLDETWIFKDGTIGRSWQDDNIKSVNKTKVGGTRFIILHAGNSHGFIPSAELVFFSSKTLDSDYHGKNESRKLQALVCTPTTVEFGKAFNHYTR</sequence>
<gene>
    <name evidence="2" type="ORF">HHI36_002246</name>
</gene>
<reference evidence="2 3" key="1">
    <citation type="journal article" date="2021" name="BMC Biol.">
        <title>Horizontally acquired antibacterial genes associated with adaptive radiation of ladybird beetles.</title>
        <authorList>
            <person name="Li H.S."/>
            <person name="Tang X.F."/>
            <person name="Huang Y.H."/>
            <person name="Xu Z.Y."/>
            <person name="Chen M.L."/>
            <person name="Du X.Y."/>
            <person name="Qiu B.Y."/>
            <person name="Chen P.T."/>
            <person name="Zhang W."/>
            <person name="Slipinski A."/>
            <person name="Escalona H.E."/>
            <person name="Waterhouse R.M."/>
            <person name="Zwick A."/>
            <person name="Pang H."/>
        </authorList>
    </citation>
    <scope>NUCLEOTIDE SEQUENCE [LARGE SCALE GENOMIC DNA]</scope>
    <source>
        <strain evidence="2">SYSU2018</strain>
    </source>
</reference>
<evidence type="ECO:0008006" key="4">
    <source>
        <dbReference type="Google" id="ProtNLM"/>
    </source>
</evidence>
<comment type="caution">
    <text evidence="2">The sequence shown here is derived from an EMBL/GenBank/DDBJ whole genome shotgun (WGS) entry which is preliminary data.</text>
</comment>
<dbReference type="AlphaFoldDB" id="A0ABD2PAC0"/>
<organism evidence="2 3">
    <name type="scientific">Cryptolaemus montrouzieri</name>
    <dbReference type="NCBI Taxonomy" id="559131"/>
    <lineage>
        <taxon>Eukaryota</taxon>
        <taxon>Metazoa</taxon>
        <taxon>Ecdysozoa</taxon>
        <taxon>Arthropoda</taxon>
        <taxon>Hexapoda</taxon>
        <taxon>Insecta</taxon>
        <taxon>Pterygota</taxon>
        <taxon>Neoptera</taxon>
        <taxon>Endopterygota</taxon>
        <taxon>Coleoptera</taxon>
        <taxon>Polyphaga</taxon>
        <taxon>Cucujiformia</taxon>
        <taxon>Coccinelloidea</taxon>
        <taxon>Coccinellidae</taxon>
        <taxon>Scymninae</taxon>
        <taxon>Scymnini</taxon>
        <taxon>Cryptolaemus</taxon>
    </lineage>
</organism>
<dbReference type="EMBL" id="JABFTP020000185">
    <property type="protein sequence ID" value="KAL3287784.1"/>
    <property type="molecule type" value="Genomic_DNA"/>
</dbReference>
<evidence type="ECO:0000256" key="1">
    <source>
        <dbReference type="SAM" id="MobiDB-lite"/>
    </source>
</evidence>
<dbReference type="PANTHER" id="PTHR33939:SF1">
    <property type="entry name" value="DUF4371 DOMAIN-CONTAINING PROTEIN"/>
    <property type="match status" value="1"/>
</dbReference>